<dbReference type="OrthoDB" id="9802672at2"/>
<dbReference type="InterPro" id="IPR023627">
    <property type="entry name" value="Rcmb_RecR"/>
</dbReference>
<evidence type="ECO:0000313" key="10">
    <source>
        <dbReference type="Proteomes" id="UP000217265"/>
    </source>
</evidence>
<dbReference type="InterPro" id="IPR000093">
    <property type="entry name" value="DNA_Rcmb_RecR"/>
</dbReference>
<feature type="domain" description="Toprim" evidence="8">
    <location>
        <begin position="78"/>
        <end position="195"/>
    </location>
</feature>
<evidence type="ECO:0000256" key="1">
    <source>
        <dbReference type="ARBA" id="ARBA00022723"/>
    </source>
</evidence>
<dbReference type="PROSITE" id="PS01300">
    <property type="entry name" value="RECR"/>
    <property type="match status" value="1"/>
</dbReference>
<dbReference type="InterPro" id="IPR015967">
    <property type="entry name" value="Rcmb_RecR_Znf"/>
</dbReference>
<dbReference type="SUPFAM" id="SSF111304">
    <property type="entry name" value="Recombination protein RecR"/>
    <property type="match status" value="1"/>
</dbReference>
<evidence type="ECO:0000259" key="8">
    <source>
        <dbReference type="PROSITE" id="PS50880"/>
    </source>
</evidence>
<evidence type="ECO:0000313" key="9">
    <source>
        <dbReference type="EMBL" id="ATC65716.1"/>
    </source>
</evidence>
<dbReference type="PANTHER" id="PTHR30446:SF0">
    <property type="entry name" value="RECOMBINATION PROTEIN RECR"/>
    <property type="match status" value="1"/>
</dbReference>
<dbReference type="Pfam" id="PF21176">
    <property type="entry name" value="RecR_HhH"/>
    <property type="match status" value="1"/>
</dbReference>
<evidence type="ECO:0000256" key="2">
    <source>
        <dbReference type="ARBA" id="ARBA00022763"/>
    </source>
</evidence>
<sequence length="219" mass="23451">MTPAFEKLQKQLKQLPGVGYRSAERIALHLLVEKPAKLQELVAAMETAAKSVRRCTRCGNLAEGELCEICGDGRRDPSVVCVVEHVPDLVALERSGAYRGVYHVLHGKLSPIQGVAPEDLNFAALLERVEAGEVKELILALSNDVEGEATCHYLTQHLPVAGVSAGVNEDGAMSVEEDSVMPEKITVTRIGFGLPSGGGVLYADSVTLKSALDGRRSYS</sequence>
<dbReference type="GO" id="GO:0003677">
    <property type="term" value="F:DNA binding"/>
    <property type="evidence" value="ECO:0007669"/>
    <property type="project" value="UniProtKB-UniRule"/>
</dbReference>
<dbReference type="AlphaFoldDB" id="A0A290QHE5"/>
<evidence type="ECO:0000256" key="6">
    <source>
        <dbReference type="ARBA" id="ARBA00023204"/>
    </source>
</evidence>
<dbReference type="EMBL" id="CP023344">
    <property type="protein sequence ID" value="ATC65716.1"/>
    <property type="molecule type" value="Genomic_DNA"/>
</dbReference>
<dbReference type="Proteomes" id="UP000217265">
    <property type="component" value="Chromosome"/>
</dbReference>
<feature type="zinc finger region" description="C4-type" evidence="7">
    <location>
        <begin position="55"/>
        <end position="70"/>
    </location>
</feature>
<evidence type="ECO:0000256" key="7">
    <source>
        <dbReference type="HAMAP-Rule" id="MF_00017"/>
    </source>
</evidence>
<name>A0A290QHE5_9BACT</name>
<evidence type="ECO:0000256" key="5">
    <source>
        <dbReference type="ARBA" id="ARBA00023172"/>
    </source>
</evidence>
<comment type="function">
    <text evidence="7">May play a role in DNA repair. It seems to be involved in an RecBC-independent recombinational process of DNA repair. It may act with RecF and RecO.</text>
</comment>
<comment type="similarity">
    <text evidence="7">Belongs to the RecR family.</text>
</comment>
<keyword evidence="2 7" id="KW-0227">DNA damage</keyword>
<dbReference type="PANTHER" id="PTHR30446">
    <property type="entry name" value="RECOMBINATION PROTEIN RECR"/>
    <property type="match status" value="1"/>
</dbReference>
<gene>
    <name evidence="7" type="primary">recR</name>
    <name evidence="9" type="ORF">CMV30_18150</name>
</gene>
<dbReference type="NCBIfam" id="TIGR00615">
    <property type="entry name" value="recR"/>
    <property type="match status" value="1"/>
</dbReference>
<organism evidence="9 10">
    <name type="scientific">Nibricoccus aquaticus</name>
    <dbReference type="NCBI Taxonomy" id="2576891"/>
    <lineage>
        <taxon>Bacteria</taxon>
        <taxon>Pseudomonadati</taxon>
        <taxon>Verrucomicrobiota</taxon>
        <taxon>Opitutia</taxon>
        <taxon>Opitutales</taxon>
        <taxon>Opitutaceae</taxon>
        <taxon>Nibricoccus</taxon>
    </lineage>
</organism>
<dbReference type="PROSITE" id="PS50880">
    <property type="entry name" value="TOPRIM"/>
    <property type="match status" value="1"/>
</dbReference>
<dbReference type="Pfam" id="PF21175">
    <property type="entry name" value="RecR_C"/>
    <property type="match status" value="1"/>
</dbReference>
<keyword evidence="5 7" id="KW-0233">DNA recombination</keyword>
<dbReference type="SMART" id="SM00493">
    <property type="entry name" value="TOPRIM"/>
    <property type="match status" value="1"/>
</dbReference>
<keyword evidence="6 7" id="KW-0234">DNA repair</keyword>
<protein>
    <recommendedName>
        <fullName evidence="7">Recombination protein RecR</fullName>
    </recommendedName>
</protein>
<dbReference type="HAMAP" id="MF_00017">
    <property type="entry name" value="RecR"/>
    <property type="match status" value="1"/>
</dbReference>
<dbReference type="InterPro" id="IPR006171">
    <property type="entry name" value="TOPRIM_dom"/>
</dbReference>
<dbReference type="CDD" id="cd01025">
    <property type="entry name" value="TOPRIM_recR"/>
    <property type="match status" value="1"/>
</dbReference>
<dbReference type="KEGG" id="vbh:CMV30_18150"/>
<keyword evidence="3 7" id="KW-0863">Zinc-finger</keyword>
<dbReference type="GO" id="GO:0008270">
    <property type="term" value="F:zinc ion binding"/>
    <property type="evidence" value="ECO:0007669"/>
    <property type="project" value="UniProtKB-KW"/>
</dbReference>
<proteinExistence type="inferred from homology"/>
<keyword evidence="4 7" id="KW-0862">Zinc</keyword>
<evidence type="ECO:0000256" key="4">
    <source>
        <dbReference type="ARBA" id="ARBA00022833"/>
    </source>
</evidence>
<dbReference type="InterPro" id="IPR034137">
    <property type="entry name" value="TOPRIM_RecR"/>
</dbReference>
<keyword evidence="10" id="KW-1185">Reference proteome</keyword>
<dbReference type="GO" id="GO:0006281">
    <property type="term" value="P:DNA repair"/>
    <property type="evidence" value="ECO:0007669"/>
    <property type="project" value="UniProtKB-UniRule"/>
</dbReference>
<dbReference type="Pfam" id="PF13662">
    <property type="entry name" value="Toprim_4"/>
    <property type="match status" value="1"/>
</dbReference>
<dbReference type="RefSeq" id="WP_096057345.1">
    <property type="nucleotide sequence ID" value="NZ_CP023344.1"/>
</dbReference>
<dbReference type="GO" id="GO:0006310">
    <property type="term" value="P:DNA recombination"/>
    <property type="evidence" value="ECO:0007669"/>
    <property type="project" value="UniProtKB-UniRule"/>
</dbReference>
<accession>A0A290QHE5</accession>
<dbReference type="Gene3D" id="3.40.1360.10">
    <property type="match status" value="1"/>
</dbReference>
<keyword evidence="1 7" id="KW-0479">Metal-binding</keyword>
<dbReference type="Pfam" id="PF02132">
    <property type="entry name" value="RecR_ZnF"/>
    <property type="match status" value="1"/>
</dbReference>
<reference evidence="9 10" key="1">
    <citation type="submission" date="2017-09" db="EMBL/GenBank/DDBJ databases">
        <title>Complete genome sequence of Verrucomicrobial strain HZ-65, isolated from freshwater.</title>
        <authorList>
            <person name="Choi A."/>
        </authorList>
    </citation>
    <scope>NUCLEOTIDE SEQUENCE [LARGE SCALE GENOMIC DNA]</scope>
    <source>
        <strain evidence="9 10">HZ-65</strain>
    </source>
</reference>
<evidence type="ECO:0000256" key="3">
    <source>
        <dbReference type="ARBA" id="ARBA00022771"/>
    </source>
</evidence>
<dbReference type="Gene3D" id="1.10.8.420">
    <property type="entry name" value="RecR Domain 1"/>
    <property type="match status" value="1"/>
</dbReference>